<name>V4AVW2_LOTGI</name>
<dbReference type="PANTHER" id="PTHR13333:SF5">
    <property type="entry name" value="M-AAA PROTEASE-INTERACTING PROTEIN 1, MITOCHONDRIAL"/>
    <property type="match status" value="1"/>
</dbReference>
<evidence type="ECO:0000313" key="2">
    <source>
        <dbReference type="Proteomes" id="UP000030746"/>
    </source>
</evidence>
<keyword evidence="2" id="KW-1185">Reference proteome</keyword>
<organism evidence="1 2">
    <name type="scientific">Lottia gigantea</name>
    <name type="common">Giant owl limpet</name>
    <dbReference type="NCBI Taxonomy" id="225164"/>
    <lineage>
        <taxon>Eukaryota</taxon>
        <taxon>Metazoa</taxon>
        <taxon>Spiralia</taxon>
        <taxon>Lophotrochozoa</taxon>
        <taxon>Mollusca</taxon>
        <taxon>Gastropoda</taxon>
        <taxon>Patellogastropoda</taxon>
        <taxon>Lottioidea</taxon>
        <taxon>Lottiidae</taxon>
        <taxon>Lottia</taxon>
    </lineage>
</organism>
<dbReference type="CTD" id="20242145"/>
<dbReference type="HOGENOM" id="CLU_1300941_0_0_1"/>
<accession>V4AVW2</accession>
<reference evidence="1 2" key="1">
    <citation type="journal article" date="2013" name="Nature">
        <title>Insights into bilaterian evolution from three spiralian genomes.</title>
        <authorList>
            <person name="Simakov O."/>
            <person name="Marletaz F."/>
            <person name="Cho S.J."/>
            <person name="Edsinger-Gonzales E."/>
            <person name="Havlak P."/>
            <person name="Hellsten U."/>
            <person name="Kuo D.H."/>
            <person name="Larsson T."/>
            <person name="Lv J."/>
            <person name="Arendt D."/>
            <person name="Savage R."/>
            <person name="Osoegawa K."/>
            <person name="de Jong P."/>
            <person name="Grimwood J."/>
            <person name="Chapman J.A."/>
            <person name="Shapiro H."/>
            <person name="Aerts A."/>
            <person name="Otillar R.P."/>
            <person name="Terry A.Y."/>
            <person name="Boore J.L."/>
            <person name="Grigoriev I.V."/>
            <person name="Lindberg D.R."/>
            <person name="Seaver E.C."/>
            <person name="Weisblat D.A."/>
            <person name="Putnam N.H."/>
            <person name="Rokhsar D.S."/>
        </authorList>
    </citation>
    <scope>NUCLEOTIDE SEQUENCE [LARGE SCALE GENOMIC DNA]</scope>
</reference>
<dbReference type="GO" id="GO:0032979">
    <property type="term" value="P:protein insertion into mitochondrial inner membrane from matrix"/>
    <property type="evidence" value="ECO:0007669"/>
    <property type="project" value="TreeGrafter"/>
</dbReference>
<gene>
    <name evidence="1" type="ORF">LOTGIDRAFT_172631</name>
</gene>
<dbReference type="GO" id="GO:0005743">
    <property type="term" value="C:mitochondrial inner membrane"/>
    <property type="evidence" value="ECO:0007669"/>
    <property type="project" value="TreeGrafter"/>
</dbReference>
<dbReference type="RefSeq" id="XP_009047777.1">
    <property type="nucleotide sequence ID" value="XM_009049529.1"/>
</dbReference>
<proteinExistence type="predicted"/>
<sequence length="212" mass="24609">MSFTDRHNLCSFGLMKFTNTPAAPPMPFRQNIYKKFINQIVALVIRMEHDPNFRILSLLEGAKLAIMTVSGAIAEARFDELKGLVDEKARGEIELNCSFMSDKKRRLLELCEEDTLPGTSSIYLENIRIIHQEKGNVELEASVVLSYIQNSQELLRHTESTEKPHFREVFSKVFDNIQICHYIFRKKIAKNSENSWIIQRLEHFASKHMLNH</sequence>
<dbReference type="AlphaFoldDB" id="V4AVW2"/>
<dbReference type="OMA" id="TICNYEF"/>
<dbReference type="Proteomes" id="UP000030746">
    <property type="component" value="Unassembled WGS sequence"/>
</dbReference>
<dbReference type="OrthoDB" id="7249367at2759"/>
<dbReference type="KEGG" id="lgi:LOTGIDRAFT_172631"/>
<protein>
    <submittedName>
        <fullName evidence="1">Uncharacterized protein</fullName>
    </submittedName>
</protein>
<evidence type="ECO:0000313" key="1">
    <source>
        <dbReference type="EMBL" id="ESP01533.1"/>
    </source>
</evidence>
<dbReference type="GO" id="GO:0043022">
    <property type="term" value="F:ribosome binding"/>
    <property type="evidence" value="ECO:0007669"/>
    <property type="project" value="TreeGrafter"/>
</dbReference>
<dbReference type="PANTHER" id="PTHR13333">
    <property type="entry name" value="M-AAA PROTEASE-INTERACTING PROTEIN 1, MITOCHONDRIAL"/>
    <property type="match status" value="1"/>
</dbReference>
<dbReference type="GeneID" id="20242145"/>
<dbReference type="STRING" id="225164.V4AVW2"/>
<dbReference type="EMBL" id="KB200484">
    <property type="protein sequence ID" value="ESP01533.1"/>
    <property type="molecule type" value="Genomic_DNA"/>
</dbReference>